<name>A0ACC2UP36_9FUNG</name>
<evidence type="ECO:0000313" key="1">
    <source>
        <dbReference type="EMBL" id="KAJ9088684.1"/>
    </source>
</evidence>
<evidence type="ECO:0000313" key="2">
    <source>
        <dbReference type="Proteomes" id="UP001165960"/>
    </source>
</evidence>
<protein>
    <submittedName>
        <fullName evidence="1">Uncharacterized protein</fullName>
    </submittedName>
</protein>
<gene>
    <name evidence="1" type="ORF">DSO57_1020737</name>
</gene>
<sequence>MNHLIFSAVLPVCLRIGGYQPDSATFGLSSEGLGQSYYEEPGQLNSSFTRPWPFLVSPHSTLSIAAYTSTYYALTYFARSFGQYSPHAKVFQWMMTIYHIVTSLTGFQFSNILLYLLQVVPTTLGYYSRTPGFQNSKLALE</sequence>
<proteinExistence type="predicted"/>
<keyword evidence="2" id="KW-1185">Reference proteome</keyword>
<organism evidence="1 2">
    <name type="scientific">Entomophthora muscae</name>
    <dbReference type="NCBI Taxonomy" id="34485"/>
    <lineage>
        <taxon>Eukaryota</taxon>
        <taxon>Fungi</taxon>
        <taxon>Fungi incertae sedis</taxon>
        <taxon>Zoopagomycota</taxon>
        <taxon>Entomophthoromycotina</taxon>
        <taxon>Entomophthoromycetes</taxon>
        <taxon>Entomophthorales</taxon>
        <taxon>Entomophthoraceae</taxon>
        <taxon>Entomophthora</taxon>
    </lineage>
</organism>
<dbReference type="EMBL" id="QTSX02000098">
    <property type="protein sequence ID" value="KAJ9088684.1"/>
    <property type="molecule type" value="Genomic_DNA"/>
</dbReference>
<reference evidence="1" key="1">
    <citation type="submission" date="2022-04" db="EMBL/GenBank/DDBJ databases">
        <title>Genome of the entomopathogenic fungus Entomophthora muscae.</title>
        <authorList>
            <person name="Elya C."/>
            <person name="Lovett B.R."/>
            <person name="Lee E."/>
            <person name="Macias A.M."/>
            <person name="Hajek A.E."/>
            <person name="De Bivort B.L."/>
            <person name="Kasson M.T."/>
            <person name="De Fine Licht H.H."/>
            <person name="Stajich J.E."/>
        </authorList>
    </citation>
    <scope>NUCLEOTIDE SEQUENCE</scope>
    <source>
        <strain evidence="1">Berkeley</strain>
    </source>
</reference>
<comment type="caution">
    <text evidence="1">The sequence shown here is derived from an EMBL/GenBank/DDBJ whole genome shotgun (WGS) entry which is preliminary data.</text>
</comment>
<accession>A0ACC2UP36</accession>
<dbReference type="Proteomes" id="UP001165960">
    <property type="component" value="Unassembled WGS sequence"/>
</dbReference>